<name>A0ABY5ZHE3_9BACT</name>
<dbReference type="RefSeq" id="WP_260746926.1">
    <property type="nucleotide sequence ID" value="NZ_CP092109.1"/>
</dbReference>
<protein>
    <submittedName>
        <fullName evidence="2">AmmeMemoRadiSam system protein A</fullName>
    </submittedName>
</protein>
<organism evidence="2 3">
    <name type="scientific">Geoalkalibacter halelectricus</name>
    <dbReference type="NCBI Taxonomy" id="2847045"/>
    <lineage>
        <taxon>Bacteria</taxon>
        <taxon>Pseudomonadati</taxon>
        <taxon>Thermodesulfobacteriota</taxon>
        <taxon>Desulfuromonadia</taxon>
        <taxon>Desulfuromonadales</taxon>
        <taxon>Geoalkalibacteraceae</taxon>
        <taxon>Geoalkalibacter</taxon>
    </lineage>
</organism>
<feature type="domain" description="AMMECR1" evidence="1">
    <location>
        <begin position="8"/>
        <end position="183"/>
    </location>
</feature>
<dbReference type="PROSITE" id="PS51112">
    <property type="entry name" value="AMMECR1"/>
    <property type="match status" value="1"/>
</dbReference>
<dbReference type="InterPro" id="IPR036071">
    <property type="entry name" value="AMMECR1_dom_sf"/>
</dbReference>
<evidence type="ECO:0000313" key="2">
    <source>
        <dbReference type="EMBL" id="UWZ78572.1"/>
    </source>
</evidence>
<dbReference type="InterPro" id="IPR002733">
    <property type="entry name" value="AMMECR1_domain"/>
</dbReference>
<proteinExistence type="predicted"/>
<dbReference type="NCBIfam" id="TIGR04335">
    <property type="entry name" value="AmmeMemoSam_A"/>
    <property type="match status" value="1"/>
</dbReference>
<dbReference type="EMBL" id="CP092109">
    <property type="protein sequence ID" value="UWZ78572.1"/>
    <property type="molecule type" value="Genomic_DNA"/>
</dbReference>
<reference evidence="2" key="1">
    <citation type="journal article" date="2022" name="Environ. Microbiol.">
        <title>Geoalkalibacter halelectricus SAP #1 sp. nov. possessing extracellular electron transfer and mineral#reducing capabilities from a haloalkaline environment.</title>
        <authorList>
            <person name="Yadav S."/>
            <person name="Singh R."/>
            <person name="Sundharam S.S."/>
            <person name="Chaudhary S."/>
            <person name="Krishnamurthi S."/>
            <person name="Patil S.A."/>
        </authorList>
    </citation>
    <scope>NUCLEOTIDE SEQUENCE</scope>
    <source>
        <strain evidence="2">SAP-1</strain>
    </source>
</reference>
<dbReference type="SUPFAM" id="SSF143447">
    <property type="entry name" value="AMMECR1-like"/>
    <property type="match status" value="1"/>
</dbReference>
<evidence type="ECO:0000313" key="3">
    <source>
        <dbReference type="Proteomes" id="UP001060414"/>
    </source>
</evidence>
<dbReference type="InterPro" id="IPR023473">
    <property type="entry name" value="AMMECR1"/>
</dbReference>
<dbReference type="NCBIfam" id="TIGR00296">
    <property type="entry name" value="TIGR00296 family protein"/>
    <property type="match status" value="1"/>
</dbReference>
<dbReference type="PANTHER" id="PTHR13016">
    <property type="entry name" value="AMMECR1 HOMOLOG"/>
    <property type="match status" value="1"/>
</dbReference>
<gene>
    <name evidence="2" type="primary">amrA</name>
    <name evidence="2" type="ORF">L9S41_12895</name>
</gene>
<keyword evidence="3" id="KW-1185">Reference proteome</keyword>
<evidence type="ECO:0000259" key="1">
    <source>
        <dbReference type="PROSITE" id="PS51112"/>
    </source>
</evidence>
<dbReference type="PANTHER" id="PTHR13016:SF0">
    <property type="entry name" value="AMME SYNDROME CANDIDATE GENE 1 PROTEIN"/>
    <property type="match status" value="1"/>
</dbReference>
<dbReference type="InterPro" id="IPR027485">
    <property type="entry name" value="AMMECR1_N"/>
</dbReference>
<accession>A0ABY5ZHE3</accession>
<dbReference type="Pfam" id="PF01871">
    <property type="entry name" value="AMMECR1"/>
    <property type="match status" value="1"/>
</dbReference>
<dbReference type="InterPro" id="IPR027623">
    <property type="entry name" value="AmmeMemoSam_A"/>
</dbReference>
<dbReference type="Proteomes" id="UP001060414">
    <property type="component" value="Chromosome"/>
</dbReference>
<dbReference type="Gene3D" id="3.30.700.20">
    <property type="entry name" value="Hypothetical protein ph0010, domain 1"/>
    <property type="match status" value="1"/>
</dbReference>
<dbReference type="Gene3D" id="3.30.1490.150">
    <property type="entry name" value="Hypothetical protein ph0010, domain 2"/>
    <property type="match status" value="1"/>
</dbReference>
<sequence>MDKELTDKDKKILLKAARKAICDFVSKESFEPEPREEKSLNRRSGCFVTIKQDGQLRGCIGNFQSERPLFKEVAEMAVASATKDPRFYPMKAADLENFSLEISVLSPLKKIENIEEIEIGTHGIYLEKGFYRGVLLPQVATEHHWDRITFLKQTCIKAGLPTNAWQSEDAEIYIFSAQIFGEK</sequence>